<dbReference type="Pfam" id="PF16344">
    <property type="entry name" value="FecR_C"/>
    <property type="match status" value="1"/>
</dbReference>
<evidence type="ECO:0000313" key="5">
    <source>
        <dbReference type="Proteomes" id="UP000318833"/>
    </source>
</evidence>
<organism evidence="4 5">
    <name type="scientific">Aquimarina algiphila</name>
    <dbReference type="NCBI Taxonomy" id="2047982"/>
    <lineage>
        <taxon>Bacteria</taxon>
        <taxon>Pseudomonadati</taxon>
        <taxon>Bacteroidota</taxon>
        <taxon>Flavobacteriia</taxon>
        <taxon>Flavobacteriales</taxon>
        <taxon>Flavobacteriaceae</taxon>
        <taxon>Aquimarina</taxon>
    </lineage>
</organism>
<reference evidence="4 5" key="1">
    <citation type="submission" date="2019-07" db="EMBL/GenBank/DDBJ databases">
        <title>The draft genome sequence of Aquimarina algiphila M91.</title>
        <authorList>
            <person name="Meng X."/>
        </authorList>
    </citation>
    <scope>NUCLEOTIDE SEQUENCE [LARGE SCALE GENOMIC DNA]</scope>
    <source>
        <strain evidence="4 5">M91</strain>
    </source>
</reference>
<dbReference type="OrthoDB" id="1097347at2"/>
<keyword evidence="1" id="KW-1133">Transmembrane helix</keyword>
<dbReference type="AlphaFoldDB" id="A0A554VLK6"/>
<feature type="domain" description="Protein FecR C-terminal" evidence="3">
    <location>
        <begin position="237"/>
        <end position="301"/>
    </location>
</feature>
<dbReference type="Gene3D" id="2.60.120.1440">
    <property type="match status" value="1"/>
</dbReference>
<dbReference type="Pfam" id="PF04773">
    <property type="entry name" value="FecR"/>
    <property type="match status" value="1"/>
</dbReference>
<evidence type="ECO:0000259" key="3">
    <source>
        <dbReference type="Pfam" id="PF16344"/>
    </source>
</evidence>
<accession>A0A554VLK6</accession>
<keyword evidence="1" id="KW-0472">Membrane</keyword>
<sequence>MKSDMNKDDFLGKWLSGELSNEERKAFENSEDYLAYKDILKGVERLERPVFDVEKGLKEQKIYNASYNKSKSSKVIKLRTWMYSAAAVILVIIGLRTIFFQDVRIRTEMAQTQTITLPDNSVVTLNADSSLKYDKDSFTEDRVLQLQGEAFFDVSKGSTFTVSTKNGEITVLGTEFDVYSRNTKLEVHCFEGKVSVKKDDNEVILTQGKATRSNENESLSLFEITKLKPDWLHGKSSFYEVSLDQLIKELERQYNIKINTGNVDVKRVFTGFFNHDDLETALRTSFDPMNISYTFEGEKIIALKNK</sequence>
<dbReference type="RefSeq" id="WP_109438470.1">
    <property type="nucleotide sequence ID" value="NZ_CANMIK010000018.1"/>
</dbReference>
<evidence type="ECO:0000256" key="1">
    <source>
        <dbReference type="SAM" id="Phobius"/>
    </source>
</evidence>
<dbReference type="PANTHER" id="PTHR30273:SF2">
    <property type="entry name" value="PROTEIN FECR"/>
    <property type="match status" value="1"/>
</dbReference>
<comment type="caution">
    <text evidence="4">The sequence shown here is derived from an EMBL/GenBank/DDBJ whole genome shotgun (WGS) entry which is preliminary data.</text>
</comment>
<name>A0A554VLK6_9FLAO</name>
<dbReference type="Gene3D" id="3.55.50.30">
    <property type="match status" value="1"/>
</dbReference>
<keyword evidence="5" id="KW-1185">Reference proteome</keyword>
<dbReference type="GO" id="GO:0016989">
    <property type="term" value="F:sigma factor antagonist activity"/>
    <property type="evidence" value="ECO:0007669"/>
    <property type="project" value="TreeGrafter"/>
</dbReference>
<dbReference type="Proteomes" id="UP000318833">
    <property type="component" value="Unassembled WGS sequence"/>
</dbReference>
<protein>
    <submittedName>
        <fullName evidence="4">FecR family protein</fullName>
    </submittedName>
</protein>
<dbReference type="PANTHER" id="PTHR30273">
    <property type="entry name" value="PERIPLASMIC SIGNAL SENSOR AND SIGMA FACTOR ACTIVATOR FECR-RELATED"/>
    <property type="match status" value="1"/>
</dbReference>
<dbReference type="PIRSF" id="PIRSF018266">
    <property type="entry name" value="FecR"/>
    <property type="match status" value="1"/>
</dbReference>
<feature type="domain" description="FecR protein" evidence="2">
    <location>
        <begin position="104"/>
        <end position="194"/>
    </location>
</feature>
<evidence type="ECO:0000313" key="4">
    <source>
        <dbReference type="EMBL" id="TSE09053.1"/>
    </source>
</evidence>
<dbReference type="InterPro" id="IPR012373">
    <property type="entry name" value="Ferrdict_sens_TM"/>
</dbReference>
<proteinExistence type="predicted"/>
<gene>
    <name evidence="4" type="ORF">FOF46_10255</name>
</gene>
<dbReference type="InterPro" id="IPR006860">
    <property type="entry name" value="FecR"/>
</dbReference>
<keyword evidence="1" id="KW-0812">Transmembrane</keyword>
<dbReference type="EMBL" id="VLNR01000017">
    <property type="protein sequence ID" value="TSE09053.1"/>
    <property type="molecule type" value="Genomic_DNA"/>
</dbReference>
<feature type="transmembrane region" description="Helical" evidence="1">
    <location>
        <begin position="80"/>
        <end position="99"/>
    </location>
</feature>
<evidence type="ECO:0000259" key="2">
    <source>
        <dbReference type="Pfam" id="PF04773"/>
    </source>
</evidence>
<dbReference type="InterPro" id="IPR032508">
    <property type="entry name" value="FecR_C"/>
</dbReference>